<name>A0A7X1Y2H9_9PSED</name>
<organism evidence="1 2">
    <name type="scientific">Pseudomonas helleri</name>
    <dbReference type="NCBI Taxonomy" id="1608996"/>
    <lineage>
        <taxon>Bacteria</taxon>
        <taxon>Pseudomonadati</taxon>
        <taxon>Pseudomonadota</taxon>
        <taxon>Gammaproteobacteria</taxon>
        <taxon>Pseudomonadales</taxon>
        <taxon>Pseudomonadaceae</taxon>
        <taxon>Pseudomonas</taxon>
    </lineage>
</organism>
<dbReference type="AlphaFoldDB" id="A0A7X1Y2H9"/>
<proteinExistence type="predicted"/>
<dbReference type="EMBL" id="WIVW01000049">
    <property type="protein sequence ID" value="MQU29071.1"/>
    <property type="molecule type" value="Genomic_DNA"/>
</dbReference>
<reference evidence="1 2" key="1">
    <citation type="submission" date="2019-10" db="EMBL/GenBank/DDBJ databases">
        <title>Evaluation of single-gene subtyping targets for Pseudomonas.</title>
        <authorList>
            <person name="Reichler S.J."/>
            <person name="Orsi R.H."/>
            <person name="Wiedmann M."/>
            <person name="Martin N.H."/>
            <person name="Murphy S.I."/>
        </authorList>
    </citation>
    <scope>NUCLEOTIDE SEQUENCE [LARGE SCALE GENOMIC DNA]</scope>
    <source>
        <strain evidence="1 2">FSL R10-1984</strain>
    </source>
</reference>
<evidence type="ECO:0000313" key="1">
    <source>
        <dbReference type="EMBL" id="MQU29071.1"/>
    </source>
</evidence>
<protein>
    <submittedName>
        <fullName evidence="1">DUF955 domain-containing protein</fullName>
    </submittedName>
</protein>
<accession>A0A7X1Y2H9</accession>
<gene>
    <name evidence="1" type="ORF">GHO29_21625</name>
</gene>
<dbReference type="Proteomes" id="UP000437970">
    <property type="component" value="Unassembled WGS sequence"/>
</dbReference>
<sequence>MGRLQMTTDANQTEFRLRGHRVPAIEKMDIDYIAGRICKILKANKSSFSPSKIGLFINSLEENGIHVDPVDDDEWIDAARATVDPSTGFIYMPNWLYNNLNRSEPEALRIFLHELGHIFLCHRPLLHFSDKNAVEIEDSEWQADTFADSIINQLGLPKQGRQLEFKHF</sequence>
<comment type="caution">
    <text evidence="1">The sequence shown here is derived from an EMBL/GenBank/DDBJ whole genome shotgun (WGS) entry which is preliminary data.</text>
</comment>
<evidence type="ECO:0000313" key="2">
    <source>
        <dbReference type="Proteomes" id="UP000437970"/>
    </source>
</evidence>